<sequence length="857" mass="97102">MGNRGMEDLIPLINKLQDAFSSIGQSCNLDLPQIAVVGGQSAGKSSVLENFVGRDFLPRGSGIVTRRPLILQLVNNKAEYAEFLHCKGRKFVDFDEVRQEIEAETDRITGSNKGISPIPINLRVYSPHVLNLTLIDLPGMTKVAVGDQPPDIEHQIRDMILQFITRESCLILAVTPANTDLANSDALKVAKEVDPQGLRTIGVITKLDLMDEGTDARDILENKLLPLRRGYIGVVNRSQKDIDGRKDIRAALAAERKFFLSHPSYRHMAERMGTPHLQKTLNQQLTNHIRDTLPGLRSKLQSQLLSLEKEVEEYKNFRPDDPTRKTKALLQMVQQFGVDFEKRIEGSGDQVDTAELSGGARINRIFHERFPFELVKIVFDEKELRREISHAIKNVHGVRTGLFTPDLAFEAIVKKQIIKLKEPCLKCIDLVIQELINTVRQCTNKLGSYPRLREETERIVTTYVREREGKTKDQVLLLIDIELSYINTNHEDFIGFANLDFRRMDDGTIPGYSNNSAQQRNVVNKKRAIPNQGEILVIRKGWLTLHISIMKGGSKEYWFVLTAESLSWYKDEEEKEKKYMLPLDNLKLRDVEKGFMSTKHIFAIFNTEQRNVYKDLRQIELACDTQEDMDSWKASFLRAGVYPEKDQVESEEAAPADTFSMDPQLERQVETIRNLVDSYISIVNKTIRDLMPKTIMHLMINNAKDFIHSELLAYLYSSGDQNSLMEESVDQAQRRDEMLRMYHAIKEALNIIGDISTTTVSTPAPPPVNDSWIPETSPTPQHRPASSAPPPSRPPAVRGPTPGPPTLNPIPSFVAPPIPSRPGQDPFTAPPQIPSRPARIPPGIPRRPPPRRPENQW</sequence>
<dbReference type="PROSITE" id="PS50003">
    <property type="entry name" value="PH_DOMAIN"/>
    <property type="match status" value="1"/>
</dbReference>
<evidence type="ECO:0000256" key="7">
    <source>
        <dbReference type="ARBA" id="ARBA00004600"/>
    </source>
</evidence>
<comment type="similarity">
    <text evidence="34">Belongs to the TRAFAC class dynamin-like GTPase superfamily. Dynamin/Fzo/YdjA family.</text>
</comment>
<dbReference type="InterPro" id="IPR045063">
    <property type="entry name" value="Dynamin_N"/>
</dbReference>
<dbReference type="InterPro" id="IPR011993">
    <property type="entry name" value="PH-like_dom_sf"/>
</dbReference>
<dbReference type="SMART" id="SM00233">
    <property type="entry name" value="PH"/>
    <property type="match status" value="1"/>
</dbReference>
<dbReference type="GO" id="GO:0005525">
    <property type="term" value="F:GTP binding"/>
    <property type="evidence" value="ECO:0007669"/>
    <property type="project" value="UniProtKB-KW"/>
</dbReference>
<proteinExistence type="inferred from homology"/>
<keyword evidence="24" id="KW-0168">Coated pit</keyword>
<evidence type="ECO:0000256" key="13">
    <source>
        <dbReference type="ARBA" id="ARBA00022701"/>
    </source>
</evidence>
<dbReference type="PRINTS" id="PR00195">
    <property type="entry name" value="DYNAMIN"/>
</dbReference>
<dbReference type="InterPro" id="IPR000375">
    <property type="entry name" value="Dynamin_stalk"/>
</dbReference>
<dbReference type="PROSITE" id="PS51388">
    <property type="entry name" value="GED"/>
    <property type="match status" value="1"/>
</dbReference>
<dbReference type="GO" id="GO:0008017">
    <property type="term" value="F:microtubule binding"/>
    <property type="evidence" value="ECO:0007669"/>
    <property type="project" value="TreeGrafter"/>
</dbReference>
<feature type="region of interest" description="Disordered" evidence="35">
    <location>
        <begin position="757"/>
        <end position="857"/>
    </location>
</feature>
<dbReference type="GO" id="GO:0005814">
    <property type="term" value="C:centriole"/>
    <property type="evidence" value="ECO:0007669"/>
    <property type="project" value="UniProtKB-SubCell"/>
</dbReference>
<evidence type="ECO:0000256" key="6">
    <source>
        <dbReference type="ARBA" id="ARBA00004231"/>
    </source>
</evidence>
<evidence type="ECO:0000259" key="38">
    <source>
        <dbReference type="PROSITE" id="PS51718"/>
    </source>
</evidence>
<dbReference type="CDD" id="cd01256">
    <property type="entry name" value="PH_dynamin"/>
    <property type="match status" value="1"/>
</dbReference>
<protein>
    <recommendedName>
        <fullName evidence="33">Dynamin-2</fullName>
        <ecNumber evidence="8">3.6.5.5</ecNumber>
    </recommendedName>
</protein>
<dbReference type="GO" id="GO:0002102">
    <property type="term" value="C:podosome"/>
    <property type="evidence" value="ECO:0007669"/>
    <property type="project" value="UniProtKB-SubCell"/>
</dbReference>
<dbReference type="SUPFAM" id="SSF52540">
    <property type="entry name" value="P-loop containing nucleoside triphosphate hydrolases"/>
    <property type="match status" value="1"/>
</dbReference>
<evidence type="ECO:0000256" key="19">
    <source>
        <dbReference type="ARBA" id="ARBA00022990"/>
    </source>
</evidence>
<keyword evidence="39" id="KW-1185">Reference proteome</keyword>
<dbReference type="PANTHER" id="PTHR11566">
    <property type="entry name" value="DYNAMIN"/>
    <property type="match status" value="1"/>
</dbReference>
<dbReference type="GO" id="GO:0016185">
    <property type="term" value="P:synaptic vesicle budding from presynaptic endocytic zone membrane"/>
    <property type="evidence" value="ECO:0007669"/>
    <property type="project" value="TreeGrafter"/>
</dbReference>
<evidence type="ECO:0000259" key="37">
    <source>
        <dbReference type="PROSITE" id="PS51388"/>
    </source>
</evidence>
<evidence type="ECO:0000256" key="2">
    <source>
        <dbReference type="ARBA" id="ARBA00004132"/>
    </source>
</evidence>
<dbReference type="CTD" id="559334"/>
<evidence type="ECO:0000256" key="30">
    <source>
        <dbReference type="ARBA" id="ARBA00046301"/>
    </source>
</evidence>
<evidence type="ECO:0000256" key="31">
    <source>
        <dbReference type="ARBA" id="ARBA00050873"/>
    </source>
</evidence>
<evidence type="ECO:0000259" key="36">
    <source>
        <dbReference type="PROSITE" id="PS50003"/>
    </source>
</evidence>
<evidence type="ECO:0000256" key="29">
    <source>
        <dbReference type="ARBA" id="ARBA00034105"/>
    </source>
</evidence>
<keyword evidence="9" id="KW-0963">Cytoplasm</keyword>
<dbReference type="GO" id="GO:0043005">
    <property type="term" value="C:neuron projection"/>
    <property type="evidence" value="ECO:0007669"/>
    <property type="project" value="UniProtKB-KW"/>
</dbReference>
<dbReference type="GO" id="GO:0030496">
    <property type="term" value="C:midbody"/>
    <property type="evidence" value="ECO:0007669"/>
    <property type="project" value="UniProtKB-SubCell"/>
</dbReference>
<evidence type="ECO:0000256" key="22">
    <source>
        <dbReference type="ARBA" id="ARBA00023136"/>
    </source>
</evidence>
<dbReference type="Pfam" id="PF02212">
    <property type="entry name" value="GED"/>
    <property type="match status" value="1"/>
</dbReference>
<feature type="compositionally biased region" description="Pro residues" evidence="35">
    <location>
        <begin position="828"/>
        <end position="847"/>
    </location>
</feature>
<evidence type="ECO:0000256" key="21">
    <source>
        <dbReference type="ARBA" id="ARBA00023134"/>
    </source>
</evidence>
<dbReference type="InterPro" id="IPR030381">
    <property type="entry name" value="G_DYNAMIN_dom"/>
</dbReference>
<evidence type="ECO:0000256" key="32">
    <source>
        <dbReference type="ARBA" id="ARBA00060447"/>
    </source>
</evidence>
<evidence type="ECO:0000256" key="25">
    <source>
        <dbReference type="ARBA" id="ARBA00023212"/>
    </source>
</evidence>
<gene>
    <name evidence="40" type="primary">dnm2a</name>
</gene>
<dbReference type="Gene3D" id="1.20.120.1240">
    <property type="entry name" value="Dynamin, middle domain"/>
    <property type="match status" value="1"/>
</dbReference>
<keyword evidence="19" id="KW-0007">Acetylation</keyword>
<comment type="subcellular location">
    <subcellularLocation>
        <location evidence="6">Cell projection</location>
        <location evidence="6">Phagocytic cup</location>
    </subcellularLocation>
    <subcellularLocation>
        <location evidence="4">Cell projection</location>
        <location evidence="4">Podosome</location>
    </subcellularLocation>
    <subcellularLocation>
        <location evidence="32">Cell projection</location>
        <location evidence="32">Uropodium</location>
    </subcellularLocation>
    <subcellularLocation>
        <location evidence="1">Cytoplasm</location>
        <location evidence="1">Cytoskeleton</location>
        <location evidence="1">Microtubule organizing center</location>
        <location evidence="1">Centrosome</location>
        <location evidence="1">Centriole</location>
    </subcellularLocation>
    <subcellularLocation>
        <location evidence="2">Cytoplasmic vesicle</location>
        <location evidence="2">Clathrin-coated vesicle</location>
    </subcellularLocation>
    <subcellularLocation>
        <location evidence="30">Cytoplasmic vesicle</location>
        <location evidence="30">Phagosome membrane</location>
        <topology evidence="30">Peripheral membrane protein</topology>
    </subcellularLocation>
    <subcellularLocation>
        <location evidence="7">Membrane</location>
        <location evidence="7">Clathrin-coated pit</location>
    </subcellularLocation>
    <subcellularLocation>
        <location evidence="5">Midbody</location>
    </subcellularLocation>
    <subcellularLocation>
        <location evidence="29">Postsynaptic density</location>
    </subcellularLocation>
    <subcellularLocation>
        <location evidence="3">Recycling endosome</location>
    </subcellularLocation>
    <subcellularLocation>
        <location evidence="28">Synapse</location>
        <location evidence="28">Synaptosome</location>
    </subcellularLocation>
</comment>
<evidence type="ECO:0000256" key="10">
    <source>
        <dbReference type="ARBA" id="ARBA00022553"/>
    </source>
</evidence>
<feature type="domain" description="PH" evidence="36">
    <location>
        <begin position="536"/>
        <end position="641"/>
    </location>
</feature>
<organism evidence="39 40">
    <name type="scientific">Carassius auratus</name>
    <name type="common">Goldfish</name>
    <dbReference type="NCBI Taxonomy" id="7957"/>
    <lineage>
        <taxon>Eukaryota</taxon>
        <taxon>Metazoa</taxon>
        <taxon>Chordata</taxon>
        <taxon>Craniata</taxon>
        <taxon>Vertebrata</taxon>
        <taxon>Euteleostomi</taxon>
        <taxon>Actinopterygii</taxon>
        <taxon>Neopterygii</taxon>
        <taxon>Teleostei</taxon>
        <taxon>Ostariophysi</taxon>
        <taxon>Cypriniformes</taxon>
        <taxon>Cyprinidae</taxon>
        <taxon>Cyprininae</taxon>
        <taxon>Carassius</taxon>
    </lineage>
</organism>
<accession>A0A6P6MHF0</accession>
<evidence type="ECO:0000256" key="5">
    <source>
        <dbReference type="ARBA" id="ARBA00004214"/>
    </source>
</evidence>
<dbReference type="CDD" id="cd08771">
    <property type="entry name" value="DLP_1"/>
    <property type="match status" value="1"/>
</dbReference>
<dbReference type="InterPro" id="IPR019762">
    <property type="entry name" value="Dynamin_GTPase_CS"/>
</dbReference>
<keyword evidence="11" id="KW-0254">Endocytosis</keyword>
<evidence type="ECO:0000256" key="3">
    <source>
        <dbReference type="ARBA" id="ARBA00004172"/>
    </source>
</evidence>
<keyword evidence="22" id="KW-0472">Membrane</keyword>
<dbReference type="GO" id="GO:0014069">
    <property type="term" value="C:postsynaptic density"/>
    <property type="evidence" value="ECO:0007669"/>
    <property type="project" value="UniProtKB-SubCell"/>
</dbReference>
<dbReference type="Pfam" id="PF00350">
    <property type="entry name" value="Dynamin_N"/>
    <property type="match status" value="1"/>
</dbReference>
<evidence type="ECO:0000256" key="9">
    <source>
        <dbReference type="ARBA" id="ARBA00022490"/>
    </source>
</evidence>
<dbReference type="PROSITE" id="PS00410">
    <property type="entry name" value="G_DYNAMIN_1"/>
    <property type="match status" value="1"/>
</dbReference>
<dbReference type="Gene3D" id="2.30.29.30">
    <property type="entry name" value="Pleckstrin-homology domain (PH domain)/Phosphotyrosine-binding domain (PTB)"/>
    <property type="match status" value="1"/>
</dbReference>
<dbReference type="SMART" id="SM00053">
    <property type="entry name" value="DYNc"/>
    <property type="match status" value="1"/>
</dbReference>
<dbReference type="GO" id="GO:0005905">
    <property type="term" value="C:clathrin-coated pit"/>
    <property type="evidence" value="ECO:0007669"/>
    <property type="project" value="UniProtKB-SubCell"/>
</dbReference>
<evidence type="ECO:0000256" key="27">
    <source>
        <dbReference type="ARBA" id="ARBA00023329"/>
    </source>
</evidence>
<keyword evidence="15" id="KW-0967">Endosome</keyword>
<keyword evidence="18" id="KW-0965">Cell junction</keyword>
<evidence type="ECO:0000256" key="17">
    <source>
        <dbReference type="ARBA" id="ARBA00022907"/>
    </source>
</evidence>
<dbReference type="Gene3D" id="3.40.50.300">
    <property type="entry name" value="P-loop containing nucleotide triphosphate hydrolases"/>
    <property type="match status" value="1"/>
</dbReference>
<evidence type="ECO:0000256" key="20">
    <source>
        <dbReference type="ARBA" id="ARBA00023018"/>
    </source>
</evidence>
<keyword evidence="12" id="KW-0771">Synaptosome</keyword>
<feature type="compositionally biased region" description="Pro residues" evidence="35">
    <location>
        <begin position="801"/>
        <end position="820"/>
    </location>
</feature>
<keyword evidence="16" id="KW-0378">Hydrolase</keyword>
<reference evidence="40" key="1">
    <citation type="submission" date="2025-08" db="UniProtKB">
        <authorList>
            <consortium name="RefSeq"/>
        </authorList>
    </citation>
    <scope>IDENTIFICATION</scope>
    <source>
        <strain evidence="40">Wakin</strain>
        <tissue evidence="40">Muscle</tissue>
    </source>
</reference>
<dbReference type="GO" id="GO:0098793">
    <property type="term" value="C:presynapse"/>
    <property type="evidence" value="ECO:0007669"/>
    <property type="project" value="GOC"/>
</dbReference>
<dbReference type="InterPro" id="IPR001401">
    <property type="entry name" value="Dynamin_GTPase"/>
</dbReference>
<keyword evidence="21 34" id="KW-0342">GTP-binding</keyword>
<evidence type="ECO:0000313" key="39">
    <source>
        <dbReference type="Proteomes" id="UP000515129"/>
    </source>
</evidence>
<feature type="domain" description="Dynamin-type G" evidence="38">
    <location>
        <begin position="28"/>
        <end position="294"/>
    </location>
</feature>
<keyword evidence="23" id="KW-0505">Motor protein</keyword>
<dbReference type="Proteomes" id="UP000515129">
    <property type="component" value="Linkage group LG28B"/>
</dbReference>
<dbReference type="PROSITE" id="PS51718">
    <property type="entry name" value="G_DYNAMIN_2"/>
    <property type="match status" value="1"/>
</dbReference>
<dbReference type="FunFam" id="1.20.120.1240:FF:000019">
    <property type="entry name" value="Dynamin 2"/>
    <property type="match status" value="1"/>
</dbReference>
<dbReference type="GO" id="GO:0055037">
    <property type="term" value="C:recycling endosome"/>
    <property type="evidence" value="ECO:0007669"/>
    <property type="project" value="UniProtKB-SubCell"/>
</dbReference>
<dbReference type="Pfam" id="PF00169">
    <property type="entry name" value="PH"/>
    <property type="match status" value="1"/>
</dbReference>
<evidence type="ECO:0000313" key="40">
    <source>
        <dbReference type="RefSeq" id="XP_026095872.1"/>
    </source>
</evidence>
<evidence type="ECO:0000256" key="16">
    <source>
        <dbReference type="ARBA" id="ARBA00022801"/>
    </source>
</evidence>
<dbReference type="GO" id="GO:0031623">
    <property type="term" value="P:receptor internalization"/>
    <property type="evidence" value="ECO:0007669"/>
    <property type="project" value="TreeGrafter"/>
</dbReference>
<evidence type="ECO:0000256" key="26">
    <source>
        <dbReference type="ARBA" id="ARBA00023273"/>
    </source>
</evidence>
<evidence type="ECO:0000256" key="33">
    <source>
        <dbReference type="ARBA" id="ARBA00073712"/>
    </source>
</evidence>
<dbReference type="GO" id="GO:0001931">
    <property type="term" value="C:uropod"/>
    <property type="evidence" value="ECO:0007669"/>
    <property type="project" value="UniProtKB-SubCell"/>
</dbReference>
<evidence type="ECO:0000256" key="24">
    <source>
        <dbReference type="ARBA" id="ARBA00023176"/>
    </source>
</evidence>
<evidence type="ECO:0000256" key="8">
    <source>
        <dbReference type="ARBA" id="ARBA00011980"/>
    </source>
</evidence>
<keyword evidence="13" id="KW-0493">Microtubule</keyword>
<keyword evidence="20" id="KW-0770">Synapse</keyword>
<dbReference type="FunFam" id="1.20.120.1240:FF:000014">
    <property type="entry name" value="Dynamin 2b"/>
    <property type="match status" value="1"/>
</dbReference>
<dbReference type="InterPro" id="IPR022812">
    <property type="entry name" value="Dynamin"/>
</dbReference>
<dbReference type="PANTHER" id="PTHR11566:SF23">
    <property type="entry name" value="DYNAMIN-2"/>
    <property type="match status" value="1"/>
</dbReference>
<dbReference type="Pfam" id="PF01031">
    <property type="entry name" value="Dynamin_M"/>
    <property type="match status" value="1"/>
</dbReference>
<evidence type="ECO:0000256" key="11">
    <source>
        <dbReference type="ARBA" id="ARBA00022583"/>
    </source>
</evidence>
<keyword evidence="26" id="KW-0966">Cell projection</keyword>
<evidence type="ECO:0000256" key="14">
    <source>
        <dbReference type="ARBA" id="ARBA00022741"/>
    </source>
</evidence>
<keyword evidence="27" id="KW-0968">Cytoplasmic vesicle</keyword>
<dbReference type="GO" id="GO:0030670">
    <property type="term" value="C:phagocytic vesicle membrane"/>
    <property type="evidence" value="ECO:0007669"/>
    <property type="project" value="UniProtKB-SubCell"/>
</dbReference>
<dbReference type="FunFam" id="3.40.50.300:FF:000045">
    <property type="entry name" value="dynamin-1 isoform X2"/>
    <property type="match status" value="1"/>
</dbReference>
<dbReference type="RefSeq" id="XP_026095872.1">
    <property type="nucleotide sequence ID" value="XM_026240087.1"/>
</dbReference>
<evidence type="ECO:0000256" key="12">
    <source>
        <dbReference type="ARBA" id="ARBA00022599"/>
    </source>
</evidence>
<evidence type="ECO:0000256" key="4">
    <source>
        <dbReference type="ARBA" id="ARBA00004188"/>
    </source>
</evidence>
<keyword evidence="25" id="KW-0206">Cytoskeleton</keyword>
<evidence type="ECO:0000256" key="18">
    <source>
        <dbReference type="ARBA" id="ARBA00022949"/>
    </source>
</evidence>
<evidence type="ECO:0000256" key="1">
    <source>
        <dbReference type="ARBA" id="ARBA00004114"/>
    </source>
</evidence>
<dbReference type="AlphaFoldDB" id="A0A6P6MHF0"/>
<dbReference type="GO" id="GO:0006909">
    <property type="term" value="P:phagocytosis"/>
    <property type="evidence" value="ECO:0007669"/>
    <property type="project" value="UniProtKB-KW"/>
</dbReference>
<dbReference type="GO" id="GO:0030136">
    <property type="term" value="C:clathrin-coated vesicle"/>
    <property type="evidence" value="ECO:0007669"/>
    <property type="project" value="UniProtKB-SubCell"/>
</dbReference>
<dbReference type="EC" id="3.6.5.5" evidence="8"/>
<dbReference type="InterPro" id="IPR027417">
    <property type="entry name" value="P-loop_NTPase"/>
</dbReference>
<dbReference type="GO" id="GO:0003924">
    <property type="term" value="F:GTPase activity"/>
    <property type="evidence" value="ECO:0007669"/>
    <property type="project" value="InterPro"/>
</dbReference>
<dbReference type="GO" id="GO:0001891">
    <property type="term" value="C:phagocytic cup"/>
    <property type="evidence" value="ECO:0007669"/>
    <property type="project" value="UniProtKB-SubCell"/>
</dbReference>
<evidence type="ECO:0000256" key="34">
    <source>
        <dbReference type="RuleBase" id="RU003932"/>
    </source>
</evidence>
<dbReference type="FunFam" id="2.30.29.30:FF:000010">
    <property type="entry name" value="dynamin-1 isoform X2"/>
    <property type="match status" value="1"/>
</dbReference>
<evidence type="ECO:0000256" key="15">
    <source>
        <dbReference type="ARBA" id="ARBA00022753"/>
    </source>
</evidence>
<dbReference type="InterPro" id="IPR001849">
    <property type="entry name" value="PH_domain"/>
</dbReference>
<dbReference type="GO" id="GO:0005874">
    <property type="term" value="C:microtubule"/>
    <property type="evidence" value="ECO:0007669"/>
    <property type="project" value="UniProtKB-KW"/>
</dbReference>
<keyword evidence="14 34" id="KW-0547">Nucleotide-binding</keyword>
<dbReference type="InterPro" id="IPR003130">
    <property type="entry name" value="GED"/>
</dbReference>
<dbReference type="SMART" id="SM00302">
    <property type="entry name" value="GED"/>
    <property type="match status" value="1"/>
</dbReference>
<evidence type="ECO:0000256" key="23">
    <source>
        <dbReference type="ARBA" id="ARBA00023175"/>
    </source>
</evidence>
<dbReference type="InterPro" id="IPR020850">
    <property type="entry name" value="GED_dom"/>
</dbReference>
<keyword evidence="10" id="KW-0597">Phosphoprotein</keyword>
<evidence type="ECO:0000256" key="28">
    <source>
        <dbReference type="ARBA" id="ARBA00034102"/>
    </source>
</evidence>
<evidence type="ECO:0000256" key="35">
    <source>
        <dbReference type="SAM" id="MobiDB-lite"/>
    </source>
</evidence>
<feature type="domain" description="GED" evidence="37">
    <location>
        <begin position="669"/>
        <end position="760"/>
    </location>
</feature>
<comment type="catalytic activity">
    <reaction evidence="31">
        <text>GTP + H2O = GDP + phosphate + H(+)</text>
        <dbReference type="Rhea" id="RHEA:19669"/>
        <dbReference type="ChEBI" id="CHEBI:15377"/>
        <dbReference type="ChEBI" id="CHEBI:15378"/>
        <dbReference type="ChEBI" id="CHEBI:37565"/>
        <dbReference type="ChEBI" id="CHEBI:43474"/>
        <dbReference type="ChEBI" id="CHEBI:58189"/>
        <dbReference type="EC" id="3.6.5.5"/>
    </reaction>
    <physiologicalReaction direction="left-to-right" evidence="31">
        <dbReference type="Rhea" id="RHEA:19670"/>
    </physiologicalReaction>
</comment>
<keyword evidence="17" id="KW-0581">Phagocytosis</keyword>
<dbReference type="SUPFAM" id="SSF50729">
    <property type="entry name" value="PH domain-like"/>
    <property type="match status" value="1"/>
</dbReference>
<name>A0A6P6MHF0_CARAU</name>